<gene>
    <name evidence="2" type="ORF">MNEG_7577</name>
</gene>
<reference evidence="2 3" key="1">
    <citation type="journal article" date="2013" name="BMC Genomics">
        <title>Reconstruction of the lipid metabolism for the microalga Monoraphidium neglectum from its genome sequence reveals characteristics suitable for biofuel production.</title>
        <authorList>
            <person name="Bogen C."/>
            <person name="Al-Dilaimi A."/>
            <person name="Albersmeier A."/>
            <person name="Wichmann J."/>
            <person name="Grundmann M."/>
            <person name="Rupp O."/>
            <person name="Lauersen K.J."/>
            <person name="Blifernez-Klassen O."/>
            <person name="Kalinowski J."/>
            <person name="Goesmann A."/>
            <person name="Mussgnug J.H."/>
            <person name="Kruse O."/>
        </authorList>
    </citation>
    <scope>NUCLEOTIDE SEQUENCE [LARGE SCALE GENOMIC DNA]</scope>
    <source>
        <strain evidence="2 3">SAG 48.87</strain>
    </source>
</reference>
<name>A0A0D2MAT4_9CHLO</name>
<dbReference type="GeneID" id="25740453"/>
<dbReference type="AlphaFoldDB" id="A0A0D2MAT4"/>
<dbReference type="Proteomes" id="UP000054498">
    <property type="component" value="Unassembled WGS sequence"/>
</dbReference>
<accession>A0A0D2MAT4</accession>
<dbReference type="KEGG" id="mng:MNEG_7577"/>
<sequence>MPVLSPRPRAAARGAGGDSAPAGMGMMMGQDTVGGSAGGMSMGGGMGMGPMMGPGQQMGYMQAAMALLANHQKVSRSFHAIANGVQSTTTSSDPAVAALIQAHVAQMRAALARCAAAPGGGCGAGAAPVRPRDPLFAAVFANARDLSLQATNTTTQAGAPLGVAAVETGKTPFATKLALAHAAVVDDFVTRGMAAAMESHTVPKA</sequence>
<proteinExistence type="predicted"/>
<evidence type="ECO:0000256" key="1">
    <source>
        <dbReference type="SAM" id="MobiDB-lite"/>
    </source>
</evidence>
<feature type="compositionally biased region" description="Low complexity" evidence="1">
    <location>
        <begin position="1"/>
        <end position="23"/>
    </location>
</feature>
<dbReference type="EMBL" id="KK101571">
    <property type="protein sequence ID" value="KIZ00385.1"/>
    <property type="molecule type" value="Genomic_DNA"/>
</dbReference>
<evidence type="ECO:0000313" key="3">
    <source>
        <dbReference type="Proteomes" id="UP000054498"/>
    </source>
</evidence>
<dbReference type="RefSeq" id="XP_013899404.1">
    <property type="nucleotide sequence ID" value="XM_014043950.1"/>
</dbReference>
<keyword evidence="3" id="KW-1185">Reference proteome</keyword>
<feature type="region of interest" description="Disordered" evidence="1">
    <location>
        <begin position="1"/>
        <end position="28"/>
    </location>
</feature>
<protein>
    <submittedName>
        <fullName evidence="2">Uncharacterized protein</fullName>
    </submittedName>
</protein>
<organism evidence="2 3">
    <name type="scientific">Monoraphidium neglectum</name>
    <dbReference type="NCBI Taxonomy" id="145388"/>
    <lineage>
        <taxon>Eukaryota</taxon>
        <taxon>Viridiplantae</taxon>
        <taxon>Chlorophyta</taxon>
        <taxon>core chlorophytes</taxon>
        <taxon>Chlorophyceae</taxon>
        <taxon>CS clade</taxon>
        <taxon>Sphaeropleales</taxon>
        <taxon>Selenastraceae</taxon>
        <taxon>Monoraphidium</taxon>
    </lineage>
</organism>
<evidence type="ECO:0000313" key="2">
    <source>
        <dbReference type="EMBL" id="KIZ00385.1"/>
    </source>
</evidence>